<dbReference type="KEGG" id="adin:H7849_11905"/>
<sequence>MAKAKAADQSTKKYRVKQPLRHNLKHYGAGSIVELSADEAKTLIERGVVAKNAADVEAEAKAE</sequence>
<dbReference type="EMBL" id="CP060394">
    <property type="protein sequence ID" value="QNI34530.1"/>
    <property type="molecule type" value="Genomic_DNA"/>
</dbReference>
<evidence type="ECO:0000259" key="1">
    <source>
        <dbReference type="Pfam" id="PF23843"/>
    </source>
</evidence>
<gene>
    <name evidence="2" type="ORF">H7849_11905</name>
</gene>
<protein>
    <recommendedName>
        <fullName evidence="1">DUF7210 domain-containing protein</fullName>
    </recommendedName>
</protein>
<dbReference type="InterPro" id="IPR055634">
    <property type="entry name" value="DUF7210"/>
</dbReference>
<dbReference type="RefSeq" id="WP_186746765.1">
    <property type="nucleotide sequence ID" value="NZ_CP060394.1"/>
</dbReference>
<reference evidence="2 3" key="1">
    <citation type="submission" date="2020-08" db="EMBL/GenBank/DDBJ databases">
        <title>Edaphobacter telluris sp. nov. and Acidobacterium dinghuensis sp. nov., two acidobacteria isolated from forest soil.</title>
        <authorList>
            <person name="Fu J."/>
            <person name="Qiu L."/>
        </authorList>
    </citation>
    <scope>NUCLEOTIDE SEQUENCE [LARGE SCALE GENOMIC DNA]</scope>
    <source>
        <strain evidence="2">4Y35</strain>
    </source>
</reference>
<dbReference type="Pfam" id="PF23843">
    <property type="entry name" value="DUF7210"/>
    <property type="match status" value="1"/>
</dbReference>
<evidence type="ECO:0000313" key="2">
    <source>
        <dbReference type="EMBL" id="QNI34530.1"/>
    </source>
</evidence>
<dbReference type="Proteomes" id="UP000515312">
    <property type="component" value="Chromosome"/>
</dbReference>
<evidence type="ECO:0000313" key="3">
    <source>
        <dbReference type="Proteomes" id="UP000515312"/>
    </source>
</evidence>
<proteinExistence type="predicted"/>
<organism evidence="2 3">
    <name type="scientific">Alloacidobacterium dinghuense</name>
    <dbReference type="NCBI Taxonomy" id="2763107"/>
    <lineage>
        <taxon>Bacteria</taxon>
        <taxon>Pseudomonadati</taxon>
        <taxon>Acidobacteriota</taxon>
        <taxon>Terriglobia</taxon>
        <taxon>Terriglobales</taxon>
        <taxon>Acidobacteriaceae</taxon>
        <taxon>Alloacidobacterium</taxon>
    </lineage>
</organism>
<dbReference type="AlphaFoldDB" id="A0A7G8BPR0"/>
<keyword evidence="3" id="KW-1185">Reference proteome</keyword>
<name>A0A7G8BPR0_9BACT</name>
<feature type="domain" description="DUF7210" evidence="1">
    <location>
        <begin position="12"/>
        <end position="49"/>
    </location>
</feature>
<accession>A0A7G8BPR0</accession>